<dbReference type="KEGG" id="rsx:RhiXN_08664"/>
<evidence type="ECO:0000313" key="2">
    <source>
        <dbReference type="Proteomes" id="UP000650533"/>
    </source>
</evidence>
<evidence type="ECO:0000313" key="1">
    <source>
        <dbReference type="EMBL" id="QRW23628.1"/>
    </source>
</evidence>
<dbReference type="RefSeq" id="XP_043183865.1">
    <property type="nucleotide sequence ID" value="XM_043328480.1"/>
</dbReference>
<protein>
    <submittedName>
        <fullName evidence="1">UDP-glucose flavonoid 3-O-glucosyltransferase 7</fullName>
    </submittedName>
</protein>
<dbReference type="Proteomes" id="UP000650533">
    <property type="component" value="Chromosome 10"/>
</dbReference>
<name>A0A8H8P2V1_9AGAM</name>
<dbReference type="SUPFAM" id="SSF53756">
    <property type="entry name" value="UDP-Glycosyltransferase/glycogen phosphorylase"/>
    <property type="match status" value="1"/>
</dbReference>
<gene>
    <name evidence="1" type="ORF">RhiXN_08664</name>
</gene>
<reference evidence="1" key="1">
    <citation type="submission" date="2020-05" db="EMBL/GenBank/DDBJ databases">
        <title>Evolutionary and genomic comparisons of hybrid uninucleate and nonhybrid Rhizoctonia fungi.</title>
        <authorList>
            <person name="Li C."/>
            <person name="Chen X."/>
        </authorList>
    </citation>
    <scope>NUCLEOTIDE SEQUENCE</scope>
    <source>
        <strain evidence="1">AG-1 IA</strain>
    </source>
</reference>
<dbReference type="Gene3D" id="3.40.50.2000">
    <property type="entry name" value="Glycogen Phosphorylase B"/>
    <property type="match status" value="1"/>
</dbReference>
<dbReference type="EMBL" id="CP059667">
    <property type="protein sequence ID" value="QRW23628.1"/>
    <property type="molecule type" value="Genomic_DNA"/>
</dbReference>
<proteinExistence type="predicted"/>
<dbReference type="GO" id="GO:0016740">
    <property type="term" value="F:transferase activity"/>
    <property type="evidence" value="ECO:0007669"/>
    <property type="project" value="UniProtKB-KW"/>
</dbReference>
<dbReference type="AlphaFoldDB" id="A0A8H8P2V1"/>
<dbReference type="GeneID" id="67030943"/>
<sequence length="82" mass="9232">MTASPLKHIVLIPGPAWGHLRPAMKISLRLVEKFPDLFISLFVCHIDVPKAVKYLESQTSTYSRRVQIVSTSKEEGAPNTER</sequence>
<keyword evidence="1" id="KW-0808">Transferase</keyword>
<accession>A0A8H8P2V1</accession>
<organism evidence="1 2">
    <name type="scientific">Rhizoctonia solani</name>
    <dbReference type="NCBI Taxonomy" id="456999"/>
    <lineage>
        <taxon>Eukaryota</taxon>
        <taxon>Fungi</taxon>
        <taxon>Dikarya</taxon>
        <taxon>Basidiomycota</taxon>
        <taxon>Agaricomycotina</taxon>
        <taxon>Agaricomycetes</taxon>
        <taxon>Cantharellales</taxon>
        <taxon>Ceratobasidiaceae</taxon>
        <taxon>Rhizoctonia</taxon>
    </lineage>
</organism>